<organism evidence="2 3">
    <name type="scientific">Bacillus salitolerans</name>
    <dbReference type="NCBI Taxonomy" id="1437434"/>
    <lineage>
        <taxon>Bacteria</taxon>
        <taxon>Bacillati</taxon>
        <taxon>Bacillota</taxon>
        <taxon>Bacilli</taxon>
        <taxon>Bacillales</taxon>
        <taxon>Bacillaceae</taxon>
        <taxon>Bacillus</taxon>
    </lineage>
</organism>
<protein>
    <submittedName>
        <fullName evidence="2">DUF5316 domain-containing protein</fullName>
    </submittedName>
</protein>
<reference evidence="3" key="1">
    <citation type="journal article" date="2019" name="Int. J. Syst. Evol. Microbiol.">
        <title>The Global Catalogue of Microorganisms (GCM) 10K type strain sequencing project: providing services to taxonomists for standard genome sequencing and annotation.</title>
        <authorList>
            <consortium name="The Broad Institute Genomics Platform"/>
            <consortium name="The Broad Institute Genome Sequencing Center for Infectious Disease"/>
            <person name="Wu L."/>
            <person name="Ma J."/>
        </authorList>
    </citation>
    <scope>NUCLEOTIDE SEQUENCE [LARGE SCALE GENOMIC DNA]</scope>
    <source>
        <strain evidence="3">CCUG 49339</strain>
    </source>
</reference>
<dbReference type="EMBL" id="JBHUEM010000057">
    <property type="protein sequence ID" value="MFD1739755.1"/>
    <property type="molecule type" value="Genomic_DNA"/>
</dbReference>
<sequence length="96" mass="10662">MKYLMIGIIVSVLSSLVSFILWGVDRAYIMPGAVGFLLIGFSVVFSGTMVSGDRMRANFATETEVDRKTRNKITSRLAMLGLPNLLVAVLLYFFIH</sequence>
<keyword evidence="1" id="KW-1133">Transmembrane helix</keyword>
<evidence type="ECO:0000313" key="3">
    <source>
        <dbReference type="Proteomes" id="UP001597214"/>
    </source>
</evidence>
<feature type="transmembrane region" description="Helical" evidence="1">
    <location>
        <begin position="28"/>
        <end position="50"/>
    </location>
</feature>
<keyword evidence="1" id="KW-0472">Membrane</keyword>
<dbReference type="Proteomes" id="UP001597214">
    <property type="component" value="Unassembled WGS sequence"/>
</dbReference>
<feature type="transmembrane region" description="Helical" evidence="1">
    <location>
        <begin position="5"/>
        <end position="22"/>
    </location>
</feature>
<proteinExistence type="predicted"/>
<dbReference type="RefSeq" id="WP_377931009.1">
    <property type="nucleotide sequence ID" value="NZ_JBHUEM010000057.1"/>
</dbReference>
<name>A0ABW4LX40_9BACI</name>
<dbReference type="InterPro" id="IPR035167">
    <property type="entry name" value="DUF5316"/>
</dbReference>
<evidence type="ECO:0000256" key="1">
    <source>
        <dbReference type="SAM" id="Phobius"/>
    </source>
</evidence>
<dbReference type="Pfam" id="PF17247">
    <property type="entry name" value="DUF5316"/>
    <property type="match status" value="1"/>
</dbReference>
<gene>
    <name evidence="2" type="ORF">ACFSCX_25125</name>
</gene>
<keyword evidence="3" id="KW-1185">Reference proteome</keyword>
<evidence type="ECO:0000313" key="2">
    <source>
        <dbReference type="EMBL" id="MFD1739755.1"/>
    </source>
</evidence>
<comment type="caution">
    <text evidence="2">The sequence shown here is derived from an EMBL/GenBank/DDBJ whole genome shotgun (WGS) entry which is preliminary data.</text>
</comment>
<keyword evidence="1" id="KW-0812">Transmembrane</keyword>
<feature type="transmembrane region" description="Helical" evidence="1">
    <location>
        <begin position="77"/>
        <end position="95"/>
    </location>
</feature>
<accession>A0ABW4LX40</accession>